<proteinExistence type="predicted"/>
<evidence type="ECO:0000313" key="3">
    <source>
        <dbReference type="Proteomes" id="UP001429357"/>
    </source>
</evidence>
<dbReference type="RefSeq" id="WP_161869619.1">
    <property type="nucleotide sequence ID" value="NZ_MAEI02000001.1"/>
</dbReference>
<protein>
    <recommendedName>
        <fullName evidence="1">N-acetyltransferase domain-containing protein</fullName>
    </recommendedName>
</protein>
<dbReference type="Proteomes" id="UP001429357">
    <property type="component" value="Unassembled WGS sequence"/>
</dbReference>
<gene>
    <name evidence="2" type="ORF">BAU18_002233</name>
</gene>
<dbReference type="Gene3D" id="3.40.630.30">
    <property type="match status" value="1"/>
</dbReference>
<dbReference type="Pfam" id="PF00583">
    <property type="entry name" value="Acetyltransf_1"/>
    <property type="match status" value="1"/>
</dbReference>
<reference evidence="3" key="1">
    <citation type="submission" date="2016-06" db="EMBL/GenBank/DDBJ databases">
        <title>Four novel species of enterococci isolated from chicken manure.</title>
        <authorList>
            <person name="Van Tyne D."/>
        </authorList>
    </citation>
    <scope>NUCLEOTIDE SEQUENCE [LARGE SCALE GENOMIC DNA]</scope>
    <source>
        <strain evidence="3">JM9A</strain>
    </source>
</reference>
<dbReference type="InterPro" id="IPR000182">
    <property type="entry name" value="GNAT_dom"/>
</dbReference>
<evidence type="ECO:0000259" key="1">
    <source>
        <dbReference type="PROSITE" id="PS51186"/>
    </source>
</evidence>
<dbReference type="PROSITE" id="PS51186">
    <property type="entry name" value="GNAT"/>
    <property type="match status" value="1"/>
</dbReference>
<dbReference type="EMBL" id="MAEI02000001">
    <property type="protein sequence ID" value="MEO1782621.1"/>
    <property type="molecule type" value="Genomic_DNA"/>
</dbReference>
<accession>A0ABV0F654</accession>
<organism evidence="2 3">
    <name type="scientific">Enterococcus diestrammenae</name>
    <dbReference type="NCBI Taxonomy" id="1155073"/>
    <lineage>
        <taxon>Bacteria</taxon>
        <taxon>Bacillati</taxon>
        <taxon>Bacillota</taxon>
        <taxon>Bacilli</taxon>
        <taxon>Lactobacillales</taxon>
        <taxon>Enterococcaceae</taxon>
        <taxon>Enterococcus</taxon>
    </lineage>
</organism>
<comment type="caution">
    <text evidence="2">The sequence shown here is derived from an EMBL/GenBank/DDBJ whole genome shotgun (WGS) entry which is preliminary data.</text>
</comment>
<dbReference type="CDD" id="cd04301">
    <property type="entry name" value="NAT_SF"/>
    <property type="match status" value="1"/>
</dbReference>
<dbReference type="InterPro" id="IPR016181">
    <property type="entry name" value="Acyl_CoA_acyltransferase"/>
</dbReference>
<evidence type="ECO:0000313" key="2">
    <source>
        <dbReference type="EMBL" id="MEO1782621.1"/>
    </source>
</evidence>
<reference evidence="2 3" key="2">
    <citation type="submission" date="2024-02" db="EMBL/GenBank/DDBJ databases">
        <title>The Genome Sequence of Enterococcus diestrammenae JM9A.</title>
        <authorList>
            <person name="Earl A."/>
            <person name="Manson A."/>
            <person name="Gilmore M."/>
            <person name="Sanders J."/>
            <person name="Shea T."/>
            <person name="Howe W."/>
            <person name="Livny J."/>
            <person name="Cuomo C."/>
            <person name="Neafsey D."/>
            <person name="Birren B."/>
        </authorList>
    </citation>
    <scope>NUCLEOTIDE SEQUENCE [LARGE SCALE GENOMIC DNA]</scope>
    <source>
        <strain evidence="2 3">JM9A</strain>
    </source>
</reference>
<sequence>MMSCLDYFSHWQKQQPTIEEVEHDLFYDLPPDTDLADKEVFAVMKVGQLVGLIDLLHDYPQEETTILGLMVFHPRVRHQGLGTFCYQQVEKRCREKGQSKLRLGVYQSNGIGQKMWQKQGFIEVSQQDSPQGRLLVMEKELL</sequence>
<feature type="domain" description="N-acetyltransferase" evidence="1">
    <location>
        <begin position="5"/>
        <end position="142"/>
    </location>
</feature>
<keyword evidence="3" id="KW-1185">Reference proteome</keyword>
<dbReference type="SUPFAM" id="SSF55729">
    <property type="entry name" value="Acyl-CoA N-acyltransferases (Nat)"/>
    <property type="match status" value="1"/>
</dbReference>
<name>A0ABV0F654_9ENTE</name>